<evidence type="ECO:0000313" key="2">
    <source>
        <dbReference type="Proteomes" id="UP000298213"/>
    </source>
</evidence>
<dbReference type="EMBL" id="SPDV01000010">
    <property type="protein sequence ID" value="TFI59027.1"/>
    <property type="molecule type" value="Genomic_DNA"/>
</dbReference>
<reference evidence="1 2" key="1">
    <citation type="submission" date="2019-03" db="EMBL/GenBank/DDBJ databases">
        <title>Genome sequence of Sphingomonas sp. 17J27-24.</title>
        <authorList>
            <person name="Kim M."/>
            <person name="Maeng S."/>
            <person name="Sathiyaraj S."/>
        </authorList>
    </citation>
    <scope>NUCLEOTIDE SEQUENCE [LARGE SCALE GENOMIC DNA]</scope>
    <source>
        <strain evidence="1 2">17J27-24</strain>
    </source>
</reference>
<sequence>MNHQVFFAHRATFAEADDLIARFGAEAAGEAKLRASRSRDLGNVILFCHWREIERLIGTIGRESTDGPLQ</sequence>
<dbReference type="AlphaFoldDB" id="A0A4Y8ZU82"/>
<name>A0A4Y8ZU82_9SPHN</name>
<accession>A0A4Y8ZU82</accession>
<dbReference type="OrthoDB" id="7451367at2"/>
<dbReference type="Proteomes" id="UP000298213">
    <property type="component" value="Unassembled WGS sequence"/>
</dbReference>
<comment type="caution">
    <text evidence="1">The sequence shown here is derived from an EMBL/GenBank/DDBJ whole genome shotgun (WGS) entry which is preliminary data.</text>
</comment>
<gene>
    <name evidence="1" type="ORF">E2493_07195</name>
</gene>
<organism evidence="1 2">
    <name type="scientific">Sphingomonas parva</name>
    <dbReference type="NCBI Taxonomy" id="2555898"/>
    <lineage>
        <taxon>Bacteria</taxon>
        <taxon>Pseudomonadati</taxon>
        <taxon>Pseudomonadota</taxon>
        <taxon>Alphaproteobacteria</taxon>
        <taxon>Sphingomonadales</taxon>
        <taxon>Sphingomonadaceae</taxon>
        <taxon>Sphingomonas</taxon>
    </lineage>
</organism>
<evidence type="ECO:0000313" key="1">
    <source>
        <dbReference type="EMBL" id="TFI59027.1"/>
    </source>
</evidence>
<proteinExistence type="predicted"/>
<protein>
    <submittedName>
        <fullName evidence="1">Uncharacterized protein</fullName>
    </submittedName>
</protein>
<dbReference type="RefSeq" id="WP_135085183.1">
    <property type="nucleotide sequence ID" value="NZ_SPDV01000010.1"/>
</dbReference>
<keyword evidence="2" id="KW-1185">Reference proteome</keyword>